<dbReference type="InterPro" id="IPR044600">
    <property type="entry name" value="ATL1/ATL16-like"/>
</dbReference>
<dbReference type="GO" id="GO:0016020">
    <property type="term" value="C:membrane"/>
    <property type="evidence" value="ECO:0007669"/>
    <property type="project" value="UniProtKB-SubCell"/>
</dbReference>
<evidence type="ECO:0000313" key="18">
    <source>
        <dbReference type="Proteomes" id="UP000825729"/>
    </source>
</evidence>
<name>A0AAV7E0A7_ARIFI</name>
<dbReference type="InterPro" id="IPR013083">
    <property type="entry name" value="Znf_RING/FYVE/PHD"/>
</dbReference>
<dbReference type="EC" id="2.3.2.27" evidence="4"/>
<keyword evidence="6 15" id="KW-0812">Transmembrane</keyword>
<comment type="pathway">
    <text evidence="3">Protein modification; protein ubiquitination.</text>
</comment>
<dbReference type="Pfam" id="PF13639">
    <property type="entry name" value="zf-RING_2"/>
    <property type="match status" value="1"/>
</dbReference>
<feature type="region of interest" description="Disordered" evidence="14">
    <location>
        <begin position="1"/>
        <end position="20"/>
    </location>
</feature>
<dbReference type="Gene3D" id="3.30.40.10">
    <property type="entry name" value="Zinc/RING finger domain, C3HC4 (zinc finger)"/>
    <property type="match status" value="1"/>
</dbReference>
<keyword evidence="5" id="KW-0808">Transferase</keyword>
<keyword evidence="9" id="KW-0833">Ubl conjugation pathway</keyword>
<dbReference type="GO" id="GO:0016567">
    <property type="term" value="P:protein ubiquitination"/>
    <property type="evidence" value="ECO:0007669"/>
    <property type="project" value="InterPro"/>
</dbReference>
<evidence type="ECO:0000256" key="10">
    <source>
        <dbReference type="ARBA" id="ARBA00022833"/>
    </source>
</evidence>
<evidence type="ECO:0000256" key="15">
    <source>
        <dbReference type="SAM" id="Phobius"/>
    </source>
</evidence>
<dbReference type="PROSITE" id="PS50089">
    <property type="entry name" value="ZF_RING_2"/>
    <property type="match status" value="1"/>
</dbReference>
<comment type="catalytic activity">
    <reaction evidence="1">
        <text>S-ubiquitinyl-[E2 ubiquitin-conjugating enzyme]-L-cysteine + [acceptor protein]-L-lysine = [E2 ubiquitin-conjugating enzyme]-L-cysteine + N(6)-ubiquitinyl-[acceptor protein]-L-lysine.</text>
        <dbReference type="EC" id="2.3.2.27"/>
    </reaction>
</comment>
<keyword evidence="11 15" id="KW-1133">Transmembrane helix</keyword>
<accession>A0AAV7E0A7</accession>
<protein>
    <recommendedName>
        <fullName evidence="4">RING-type E3 ubiquitin transferase</fullName>
        <ecNumber evidence="4">2.3.2.27</ecNumber>
    </recommendedName>
</protein>
<evidence type="ECO:0000259" key="16">
    <source>
        <dbReference type="PROSITE" id="PS50089"/>
    </source>
</evidence>
<evidence type="ECO:0000256" key="12">
    <source>
        <dbReference type="ARBA" id="ARBA00023136"/>
    </source>
</evidence>
<dbReference type="AlphaFoldDB" id="A0AAV7E0A7"/>
<keyword evidence="10" id="KW-0862">Zinc</keyword>
<feature type="region of interest" description="Disordered" evidence="14">
    <location>
        <begin position="234"/>
        <end position="257"/>
    </location>
</feature>
<organism evidence="17 18">
    <name type="scientific">Aristolochia fimbriata</name>
    <name type="common">White veined hardy Dutchman's pipe vine</name>
    <dbReference type="NCBI Taxonomy" id="158543"/>
    <lineage>
        <taxon>Eukaryota</taxon>
        <taxon>Viridiplantae</taxon>
        <taxon>Streptophyta</taxon>
        <taxon>Embryophyta</taxon>
        <taxon>Tracheophyta</taxon>
        <taxon>Spermatophyta</taxon>
        <taxon>Magnoliopsida</taxon>
        <taxon>Magnoliidae</taxon>
        <taxon>Piperales</taxon>
        <taxon>Aristolochiaceae</taxon>
        <taxon>Aristolochia</taxon>
    </lineage>
</organism>
<proteinExistence type="predicted"/>
<dbReference type="CDD" id="cd16461">
    <property type="entry name" value="RING-H2_EL5-like"/>
    <property type="match status" value="1"/>
</dbReference>
<evidence type="ECO:0000256" key="3">
    <source>
        <dbReference type="ARBA" id="ARBA00004906"/>
    </source>
</evidence>
<dbReference type="PANTHER" id="PTHR46913:SF1">
    <property type="entry name" value="RING-H2 FINGER PROTEIN ATL16"/>
    <property type="match status" value="1"/>
</dbReference>
<dbReference type="InterPro" id="IPR001841">
    <property type="entry name" value="Znf_RING"/>
</dbReference>
<keyword evidence="18" id="KW-1185">Reference proteome</keyword>
<dbReference type="SMART" id="SM00184">
    <property type="entry name" value="RING"/>
    <property type="match status" value="1"/>
</dbReference>
<reference evidence="17 18" key="1">
    <citation type="submission" date="2021-07" db="EMBL/GenBank/DDBJ databases">
        <title>The Aristolochia fimbriata genome: insights into angiosperm evolution, floral development and chemical biosynthesis.</title>
        <authorList>
            <person name="Jiao Y."/>
        </authorList>
    </citation>
    <scope>NUCLEOTIDE SEQUENCE [LARGE SCALE GENOMIC DNA]</scope>
    <source>
        <strain evidence="17">IBCAS-2021</strain>
        <tissue evidence="17">Leaf</tissue>
    </source>
</reference>
<feature type="compositionally biased region" description="Polar residues" evidence="14">
    <location>
        <begin position="234"/>
        <end position="244"/>
    </location>
</feature>
<feature type="transmembrane region" description="Helical" evidence="15">
    <location>
        <begin position="43"/>
        <end position="66"/>
    </location>
</feature>
<evidence type="ECO:0000256" key="7">
    <source>
        <dbReference type="ARBA" id="ARBA00022723"/>
    </source>
</evidence>
<evidence type="ECO:0000256" key="6">
    <source>
        <dbReference type="ARBA" id="ARBA00022692"/>
    </source>
</evidence>
<evidence type="ECO:0000256" key="13">
    <source>
        <dbReference type="PROSITE-ProRule" id="PRU00175"/>
    </source>
</evidence>
<gene>
    <name evidence="17" type="ORF">H6P81_017494</name>
</gene>
<dbReference type="GO" id="GO:0008270">
    <property type="term" value="F:zinc ion binding"/>
    <property type="evidence" value="ECO:0007669"/>
    <property type="project" value="UniProtKB-KW"/>
</dbReference>
<dbReference type="Proteomes" id="UP000825729">
    <property type="component" value="Unassembled WGS sequence"/>
</dbReference>
<comment type="subcellular location">
    <subcellularLocation>
        <location evidence="2">Membrane</location>
        <topology evidence="2">Single-pass membrane protein</topology>
    </subcellularLocation>
</comment>
<evidence type="ECO:0000256" key="8">
    <source>
        <dbReference type="ARBA" id="ARBA00022771"/>
    </source>
</evidence>
<dbReference type="EMBL" id="JAINDJ010000007">
    <property type="protein sequence ID" value="KAG9441640.1"/>
    <property type="molecule type" value="Genomic_DNA"/>
</dbReference>
<feature type="domain" description="RING-type" evidence="16">
    <location>
        <begin position="135"/>
        <end position="177"/>
    </location>
</feature>
<evidence type="ECO:0000256" key="4">
    <source>
        <dbReference type="ARBA" id="ARBA00012483"/>
    </source>
</evidence>
<evidence type="ECO:0000256" key="14">
    <source>
        <dbReference type="SAM" id="MobiDB-lite"/>
    </source>
</evidence>
<keyword evidence="7" id="KW-0479">Metal-binding</keyword>
<evidence type="ECO:0000256" key="9">
    <source>
        <dbReference type="ARBA" id="ARBA00022786"/>
    </source>
</evidence>
<evidence type="ECO:0000313" key="17">
    <source>
        <dbReference type="EMBL" id="KAG9441640.1"/>
    </source>
</evidence>
<sequence length="350" mass="39542">MAAKQSQRGLSLQENGPSASPYYPPDFHPRPLRPLSVSHSANFPILAVAILGIIATAFLLICYYIFVIKCCLNWHRYDFLRRISSRRAPRHGDPLIIYATTIESRGLDEAVIRSIPIFQFKKGVEESTDKNCSECAVCLNEFQEEEKLRLLPYCCHVFHIDCIDIWLQSNANCPLCRSSISNVRPFEQGVADTPVQDPHQFSDHIVIELSEDGTDQTQRSQDLSGALSIEMSFQSGSARDNPSSPWKLEQGMPSKKQRKFHHVSSMGDECINVREKDDQFSVQPIRRSFSMDSSADRQLYLSVQEVLRQNPQIHEAGSSGEGSSRSRRYFFSFAHGRGSRSAVLPIESEP</sequence>
<evidence type="ECO:0000256" key="2">
    <source>
        <dbReference type="ARBA" id="ARBA00004167"/>
    </source>
</evidence>
<evidence type="ECO:0000256" key="5">
    <source>
        <dbReference type="ARBA" id="ARBA00022679"/>
    </source>
</evidence>
<comment type="caution">
    <text evidence="17">The sequence shown here is derived from an EMBL/GenBank/DDBJ whole genome shotgun (WGS) entry which is preliminary data.</text>
</comment>
<keyword evidence="12 15" id="KW-0472">Membrane</keyword>
<dbReference type="FunFam" id="3.30.40.10:FF:000187">
    <property type="entry name" value="E3 ubiquitin-protein ligase ATL6"/>
    <property type="match status" value="1"/>
</dbReference>
<keyword evidence="8 13" id="KW-0863">Zinc-finger</keyword>
<evidence type="ECO:0000256" key="11">
    <source>
        <dbReference type="ARBA" id="ARBA00022989"/>
    </source>
</evidence>
<dbReference type="GO" id="GO:0061630">
    <property type="term" value="F:ubiquitin protein ligase activity"/>
    <property type="evidence" value="ECO:0007669"/>
    <property type="project" value="UniProtKB-EC"/>
</dbReference>
<feature type="compositionally biased region" description="Polar residues" evidence="14">
    <location>
        <begin position="1"/>
        <end position="18"/>
    </location>
</feature>
<dbReference type="SUPFAM" id="SSF57850">
    <property type="entry name" value="RING/U-box"/>
    <property type="match status" value="1"/>
</dbReference>
<dbReference type="PANTHER" id="PTHR46913">
    <property type="entry name" value="RING-H2 FINGER PROTEIN ATL16"/>
    <property type="match status" value="1"/>
</dbReference>
<evidence type="ECO:0000256" key="1">
    <source>
        <dbReference type="ARBA" id="ARBA00000900"/>
    </source>
</evidence>